<comment type="caution">
    <text evidence="1">The sequence shown here is derived from an EMBL/GenBank/DDBJ whole genome shotgun (WGS) entry which is preliminary data.</text>
</comment>
<dbReference type="EMBL" id="CAJVPU010008532">
    <property type="protein sequence ID" value="CAG8585075.1"/>
    <property type="molecule type" value="Genomic_DNA"/>
</dbReference>
<gene>
    <name evidence="1" type="ORF">DHETER_LOCUS6633</name>
</gene>
<feature type="non-terminal residue" evidence="1">
    <location>
        <position position="328"/>
    </location>
</feature>
<keyword evidence="2" id="KW-1185">Reference proteome</keyword>
<sequence length="328" mass="38192">MFFDLIFRVGGQTGIDKIFQDEFFEFSKDKKKQLINNQEFIMYITNTIRFVLIGFCPKGRKCEDGTIDNKYPMVELDIDDYSYRTDKNIEFSDGVLIIQGDSTNDYGTQYTIDRAKELKKKLKIVNVFASNLDEVVKWIVNNNIRLLNVSGARKSNLLGVDLQVKMVFKKFLNNIYDEILQNSGFLIYDSIRRFYTLSPEGSFSYFTAQEIFQKMREKCANVEIVLLKEKSELIKILPILRYDECLLVPTQVNGIDTFEQNHLFERFKVKFEIETSVRYALLSVQNDISGIEELYSYESAFEECKNWICKKLPNVRKISVGSTSEAAK</sequence>
<evidence type="ECO:0000313" key="1">
    <source>
        <dbReference type="EMBL" id="CAG8585075.1"/>
    </source>
</evidence>
<dbReference type="Proteomes" id="UP000789702">
    <property type="component" value="Unassembled WGS sequence"/>
</dbReference>
<organism evidence="1 2">
    <name type="scientific">Dentiscutata heterogama</name>
    <dbReference type="NCBI Taxonomy" id="1316150"/>
    <lineage>
        <taxon>Eukaryota</taxon>
        <taxon>Fungi</taxon>
        <taxon>Fungi incertae sedis</taxon>
        <taxon>Mucoromycota</taxon>
        <taxon>Glomeromycotina</taxon>
        <taxon>Glomeromycetes</taxon>
        <taxon>Diversisporales</taxon>
        <taxon>Gigasporaceae</taxon>
        <taxon>Dentiscutata</taxon>
    </lineage>
</organism>
<reference evidence="1" key="1">
    <citation type="submission" date="2021-06" db="EMBL/GenBank/DDBJ databases">
        <authorList>
            <person name="Kallberg Y."/>
            <person name="Tangrot J."/>
            <person name="Rosling A."/>
        </authorList>
    </citation>
    <scope>NUCLEOTIDE SEQUENCE</scope>
    <source>
        <strain evidence="1">IL203A</strain>
    </source>
</reference>
<name>A0ACA9MI61_9GLOM</name>
<evidence type="ECO:0000313" key="2">
    <source>
        <dbReference type="Proteomes" id="UP000789702"/>
    </source>
</evidence>
<accession>A0ACA9MI61</accession>
<protein>
    <submittedName>
        <fullName evidence="1">15397_t:CDS:1</fullName>
    </submittedName>
</protein>
<proteinExistence type="predicted"/>